<feature type="signal peptide" evidence="1">
    <location>
        <begin position="1"/>
        <end position="18"/>
    </location>
</feature>
<dbReference type="Proteomes" id="UP000029843">
    <property type="component" value="Unassembled WGS sequence"/>
</dbReference>
<evidence type="ECO:0000256" key="1">
    <source>
        <dbReference type="SAM" id="SignalP"/>
    </source>
</evidence>
<keyword evidence="1" id="KW-0732">Signal</keyword>
<reference evidence="2 3" key="1">
    <citation type="submission" date="2014-08" db="EMBL/GenBank/DDBJ databases">
        <title>Genomic and Phenotypic Diversity of Colwellia psychrerythraea strains from Disparate Marine Basins.</title>
        <authorList>
            <person name="Techtmann S.M."/>
            <person name="Stelling S.C."/>
            <person name="Utturkar S.M."/>
            <person name="Alshibli N."/>
            <person name="Harris A."/>
            <person name="Brown S.D."/>
            <person name="Hazen T.C."/>
        </authorList>
    </citation>
    <scope>NUCLEOTIDE SEQUENCE [LARGE SCALE GENOMIC DNA]</scope>
    <source>
        <strain evidence="2 3">ND2E</strain>
    </source>
</reference>
<feature type="chain" id="PRO_5001949131" evidence="1">
    <location>
        <begin position="19"/>
        <end position="100"/>
    </location>
</feature>
<sequence length="100" mass="11772" precursor="true">MYKFLLAITFLFITNSHAESGYDIADKTKLNASYQLVLQAFTDIEIDVEFESDLPTFYVLRNNRPLEFSYISKYSLNNHLPLLNNKLQYLRPRSPPFFII</sequence>
<name>A0A099KL45_COLPS</name>
<protein>
    <submittedName>
        <fullName evidence="2">Uncharacterized protein</fullName>
    </submittedName>
</protein>
<dbReference type="AlphaFoldDB" id="A0A099KL45"/>
<evidence type="ECO:0000313" key="2">
    <source>
        <dbReference type="EMBL" id="KGJ91509.1"/>
    </source>
</evidence>
<gene>
    <name evidence="2" type="ORF">ND2E_3374</name>
</gene>
<accession>A0A099KL45</accession>
<proteinExistence type="predicted"/>
<evidence type="ECO:0000313" key="3">
    <source>
        <dbReference type="Proteomes" id="UP000029843"/>
    </source>
</evidence>
<dbReference type="EMBL" id="JQED01000029">
    <property type="protein sequence ID" value="KGJ91509.1"/>
    <property type="molecule type" value="Genomic_DNA"/>
</dbReference>
<organism evidence="2 3">
    <name type="scientific">Colwellia psychrerythraea</name>
    <name type="common">Vibrio psychroerythus</name>
    <dbReference type="NCBI Taxonomy" id="28229"/>
    <lineage>
        <taxon>Bacteria</taxon>
        <taxon>Pseudomonadati</taxon>
        <taxon>Pseudomonadota</taxon>
        <taxon>Gammaproteobacteria</taxon>
        <taxon>Alteromonadales</taxon>
        <taxon>Colwelliaceae</taxon>
        <taxon>Colwellia</taxon>
    </lineage>
</organism>
<comment type="caution">
    <text evidence="2">The sequence shown here is derived from an EMBL/GenBank/DDBJ whole genome shotgun (WGS) entry which is preliminary data.</text>
</comment>